<accession>A0ACC0VKB9</accession>
<comment type="caution">
    <text evidence="1">The sequence shown here is derived from an EMBL/GenBank/DDBJ whole genome shotgun (WGS) entry which is preliminary data.</text>
</comment>
<protein>
    <submittedName>
        <fullName evidence="1">Uncharacterized protein</fullName>
    </submittedName>
</protein>
<name>A0ACC0VKB9_9STRA</name>
<dbReference type="EMBL" id="CM047587">
    <property type="protein sequence ID" value="KAI9906810.1"/>
    <property type="molecule type" value="Genomic_DNA"/>
</dbReference>
<keyword evidence="2" id="KW-1185">Reference proteome</keyword>
<reference evidence="1 2" key="1">
    <citation type="journal article" date="2022" name="bioRxiv">
        <title>The genome of the oomycete Peronosclerospora sorghi, a cosmopolitan pathogen of maize and sorghum, is inflated with dispersed pseudogenes.</title>
        <authorList>
            <person name="Fletcher K."/>
            <person name="Martin F."/>
            <person name="Isakeit T."/>
            <person name="Cavanaugh K."/>
            <person name="Magill C."/>
            <person name="Michelmore R."/>
        </authorList>
    </citation>
    <scope>NUCLEOTIDE SEQUENCE [LARGE SCALE GENOMIC DNA]</scope>
    <source>
        <strain evidence="1">P6</strain>
    </source>
</reference>
<gene>
    <name evidence="1" type="ORF">PsorP6_016693</name>
</gene>
<evidence type="ECO:0000313" key="2">
    <source>
        <dbReference type="Proteomes" id="UP001163321"/>
    </source>
</evidence>
<sequence length="149" mass="16931">MFWDKIDKSVWAEMSILEFTVGSPYDPLSIMHYPMSYGFCQPNYCEDETLQTDCVRKATRFCNLNDEDDNCIDITSSMCNETATKAMGQRKYLSPGDIAALNQLYSSAAWNPSFASKTPMGHPDLLLSVQDVEFVYELAFTIYAGRKAW</sequence>
<proteinExistence type="predicted"/>
<evidence type="ECO:0000313" key="1">
    <source>
        <dbReference type="EMBL" id="KAI9906810.1"/>
    </source>
</evidence>
<organism evidence="1 2">
    <name type="scientific">Peronosclerospora sorghi</name>
    <dbReference type="NCBI Taxonomy" id="230839"/>
    <lineage>
        <taxon>Eukaryota</taxon>
        <taxon>Sar</taxon>
        <taxon>Stramenopiles</taxon>
        <taxon>Oomycota</taxon>
        <taxon>Peronosporomycetes</taxon>
        <taxon>Peronosporales</taxon>
        <taxon>Peronosporaceae</taxon>
        <taxon>Peronosclerospora</taxon>
    </lineage>
</organism>
<dbReference type="Proteomes" id="UP001163321">
    <property type="component" value="Chromosome 8"/>
</dbReference>